<keyword evidence="2" id="KW-1185">Reference proteome</keyword>
<reference evidence="1 2" key="1">
    <citation type="journal article" date="2010" name="Nat. Commun.">
        <title>The complete sequence of the smallest known nuclear genome from the microsporidian Encephalitozoon intestinalis.</title>
        <authorList>
            <person name="Corradi N."/>
            <person name="Pombert J.-F."/>
            <person name="Farinelli L."/>
            <person name="Didier E.S."/>
            <person name="Keeling P.J."/>
        </authorList>
    </citation>
    <scope>NUCLEOTIDE SEQUENCE [LARGE SCALE GENOMIC DNA]</scope>
    <source>
        <strain evidence="1 2">ATCC 50506</strain>
    </source>
</reference>
<evidence type="ECO:0000313" key="2">
    <source>
        <dbReference type="Proteomes" id="UP000002313"/>
    </source>
</evidence>
<dbReference type="VEuPathDB" id="MicrosporidiaDB:Eint_081000"/>
<gene>
    <name evidence="1" type="ORF">Eint_081000</name>
</gene>
<reference evidence="1 2" key="2">
    <citation type="journal article" date="2012" name="Proc. Natl. Acad. Sci. U.S.A.">
        <title>Gain and loss of multiple functionally related, horizontally transferred genes in the reduced genomes of two microsporidian parasites.</title>
        <authorList>
            <person name="Pombert J.-F."/>
            <person name="Selman M."/>
            <person name="Burki F."/>
            <person name="Bardell F.T."/>
            <person name="Farinelli L."/>
            <person name="Solter L.F."/>
            <person name="Whitman D.W."/>
            <person name="Weiss L.M."/>
            <person name="Corradi N."/>
            <person name="Keeling P.J."/>
        </authorList>
    </citation>
    <scope>NUCLEOTIDE SEQUENCE [LARGE SCALE GENOMIC DNA]</scope>
    <source>
        <strain evidence="1 2">ATCC 50506</strain>
    </source>
</reference>
<dbReference type="KEGG" id="ein:Eint_081000"/>
<protein>
    <submittedName>
        <fullName evidence="1">Uncharacterized protein</fullName>
    </submittedName>
</protein>
<dbReference type="OrthoDB" id="2192004at2759"/>
<dbReference type="RefSeq" id="XP_003073392.1">
    <property type="nucleotide sequence ID" value="XM_003073346.1"/>
</dbReference>
<name>E0S8P9_ENCIT</name>
<accession>E0S8P9</accession>
<dbReference type="GeneID" id="9698220"/>
<sequence length="682" mass="80880">MGKGRKLFDIRSLFEQNTASRYDGEEDEIYTAIEEKRKRKIKDPKQRILSREEVEALGKMDIEEATSRHIPSWKGIEEVEMDGEQDQENNEWKTHVLRNLLKKNRLNVDARIRLSRLVGRNEGSKILLEGRDIKDERLWREIISRYYASDMLDEALEVVDGDEGFYEDLFRKDRDIKILRAGVSRHPRSFGLRKMMSENLEDILEKQMFLYESVVETHEERLVDLFIGTKPNHGLVESLYRVLRDKGIYSEHLLSCLVEDGDNSMVVEDLLRLGLEGTLRILRRGKRRVELPSPILSKDTLLLYLQGERPEPMSALPSDLWSLFVSMSKHGLHDDETFISCYNVAKEYFLDSEFIERFFVMEPRRYFVDLMKAKEWWKLFVGSKEIGYFRRAEKILRSGMRQYGREKKTFILARSKMYYMGGDFHSSYSVIPGKMRTIRKYVILSQISLERAFEELGKDLFDYKHWLLYAELGERRGIDASGIYEECMSRYPENFKVGIGYLRYLKRKDMKKALEMSDKLAKRFMSEEWMWFERFVIFRKLGKISLSVLYNSRRHVRSELIESEIKYYENKEISEESKYSGFYAYRRARIKECNIGGMCLDCVGRMKEYYREKIMKDQDNGDNYILYYCVGGGVDGELVRMVEFFDPRGGSYWPRVRNRVDVGSKLEAGWRMMNFDFLDKTV</sequence>
<organism evidence="1 2">
    <name type="scientific">Encephalitozoon intestinalis (strain ATCC 50506)</name>
    <name type="common">Microsporidian parasite</name>
    <name type="synonym">Septata intestinalis</name>
    <dbReference type="NCBI Taxonomy" id="876142"/>
    <lineage>
        <taxon>Eukaryota</taxon>
        <taxon>Fungi</taxon>
        <taxon>Fungi incertae sedis</taxon>
        <taxon>Microsporidia</taxon>
        <taxon>Unikaryonidae</taxon>
        <taxon>Encephalitozoon</taxon>
    </lineage>
</organism>
<dbReference type="AlphaFoldDB" id="E0S8P9"/>
<dbReference type="EMBL" id="CP001949">
    <property type="protein sequence ID" value="ADM12032.1"/>
    <property type="molecule type" value="Genomic_DNA"/>
</dbReference>
<proteinExistence type="predicted"/>
<dbReference type="Proteomes" id="UP000002313">
    <property type="component" value="Chromosome VIII"/>
</dbReference>
<evidence type="ECO:0000313" key="1">
    <source>
        <dbReference type="EMBL" id="ADM12032.1"/>
    </source>
</evidence>
<dbReference type="HOGENOM" id="CLU_404908_0_0_1"/>